<evidence type="ECO:0000313" key="1">
    <source>
        <dbReference type="EMBL" id="JAE39179.1"/>
    </source>
</evidence>
<protein>
    <submittedName>
        <fullName evidence="1">Uncharacterized protein</fullName>
    </submittedName>
</protein>
<name>A0A0A9HTP1_ARUDO</name>
<reference evidence="1" key="1">
    <citation type="submission" date="2014-09" db="EMBL/GenBank/DDBJ databases">
        <authorList>
            <person name="Magalhaes I.L.F."/>
            <person name="Oliveira U."/>
            <person name="Santos F.R."/>
            <person name="Vidigal T.H.D.A."/>
            <person name="Brescovit A.D."/>
            <person name="Santos A.J."/>
        </authorList>
    </citation>
    <scope>NUCLEOTIDE SEQUENCE</scope>
    <source>
        <tissue evidence="1">Shoot tissue taken approximately 20 cm above the soil surface</tissue>
    </source>
</reference>
<accession>A0A0A9HTP1</accession>
<sequence>MFQPRTSDAPHRIFAATVFSSSEPFAAILYNLSNSATLEAGVATRASFSGPESGAPCIKLNHGDSWGKVVSFEGPYDTT</sequence>
<dbReference type="AlphaFoldDB" id="A0A0A9HTP1"/>
<proteinExistence type="predicted"/>
<organism evidence="1">
    <name type="scientific">Arundo donax</name>
    <name type="common">Giant reed</name>
    <name type="synonym">Donax arundinaceus</name>
    <dbReference type="NCBI Taxonomy" id="35708"/>
    <lineage>
        <taxon>Eukaryota</taxon>
        <taxon>Viridiplantae</taxon>
        <taxon>Streptophyta</taxon>
        <taxon>Embryophyta</taxon>
        <taxon>Tracheophyta</taxon>
        <taxon>Spermatophyta</taxon>
        <taxon>Magnoliopsida</taxon>
        <taxon>Liliopsida</taxon>
        <taxon>Poales</taxon>
        <taxon>Poaceae</taxon>
        <taxon>PACMAD clade</taxon>
        <taxon>Arundinoideae</taxon>
        <taxon>Arundineae</taxon>
        <taxon>Arundo</taxon>
    </lineage>
</organism>
<dbReference type="EMBL" id="GBRH01158717">
    <property type="protein sequence ID" value="JAE39179.1"/>
    <property type="molecule type" value="Transcribed_RNA"/>
</dbReference>
<reference evidence="1" key="2">
    <citation type="journal article" date="2015" name="Data Brief">
        <title>Shoot transcriptome of the giant reed, Arundo donax.</title>
        <authorList>
            <person name="Barrero R.A."/>
            <person name="Guerrero F.D."/>
            <person name="Moolhuijzen P."/>
            <person name="Goolsby J.A."/>
            <person name="Tidwell J."/>
            <person name="Bellgard S.E."/>
            <person name="Bellgard M.I."/>
        </authorList>
    </citation>
    <scope>NUCLEOTIDE SEQUENCE</scope>
    <source>
        <tissue evidence="1">Shoot tissue taken approximately 20 cm above the soil surface</tissue>
    </source>
</reference>